<accession>A0A834NZN1</accession>
<evidence type="ECO:0000313" key="2">
    <source>
        <dbReference type="Proteomes" id="UP000600918"/>
    </source>
</evidence>
<dbReference type="AlphaFoldDB" id="A0A834NZN1"/>
<proteinExistence type="predicted"/>
<dbReference type="EMBL" id="JACSDY010000008">
    <property type="protein sequence ID" value="KAF7422157.1"/>
    <property type="molecule type" value="Genomic_DNA"/>
</dbReference>
<protein>
    <submittedName>
        <fullName evidence="1">Uncharacterized protein</fullName>
    </submittedName>
</protein>
<reference evidence="1" key="1">
    <citation type="journal article" date="2020" name="G3 (Bethesda)">
        <title>High-Quality Assemblies for Three Invasive Social Wasps from the &lt;i&gt;Vespula&lt;/i&gt; Genus.</title>
        <authorList>
            <person name="Harrop T.W.R."/>
            <person name="Guhlin J."/>
            <person name="McLaughlin G.M."/>
            <person name="Permina E."/>
            <person name="Stockwell P."/>
            <person name="Gilligan J."/>
            <person name="Le Lec M.F."/>
            <person name="Gruber M.A.M."/>
            <person name="Quinn O."/>
            <person name="Lovegrove M."/>
            <person name="Duncan E.J."/>
            <person name="Remnant E.J."/>
            <person name="Van Eeckhoven J."/>
            <person name="Graham B."/>
            <person name="Knapp R.A."/>
            <person name="Langford K.W."/>
            <person name="Kronenberg Z."/>
            <person name="Press M.O."/>
            <person name="Eacker S.M."/>
            <person name="Wilson-Rankin E.E."/>
            <person name="Purcell J."/>
            <person name="Lester P.J."/>
            <person name="Dearden P.K."/>
        </authorList>
    </citation>
    <scope>NUCLEOTIDE SEQUENCE</scope>
    <source>
        <strain evidence="1">Volc-1</strain>
    </source>
</reference>
<gene>
    <name evidence="1" type="ORF">H0235_009993</name>
</gene>
<evidence type="ECO:0000313" key="1">
    <source>
        <dbReference type="EMBL" id="KAF7422157.1"/>
    </source>
</evidence>
<comment type="caution">
    <text evidence="1">The sequence shown here is derived from an EMBL/GenBank/DDBJ whole genome shotgun (WGS) entry which is preliminary data.</text>
</comment>
<dbReference type="Proteomes" id="UP000600918">
    <property type="component" value="Unassembled WGS sequence"/>
</dbReference>
<keyword evidence="2" id="KW-1185">Reference proteome</keyword>
<name>A0A834NZN1_VESPE</name>
<organism evidence="1 2">
    <name type="scientific">Vespula pensylvanica</name>
    <name type="common">Western yellow jacket</name>
    <name type="synonym">Wasp</name>
    <dbReference type="NCBI Taxonomy" id="30213"/>
    <lineage>
        <taxon>Eukaryota</taxon>
        <taxon>Metazoa</taxon>
        <taxon>Ecdysozoa</taxon>
        <taxon>Arthropoda</taxon>
        <taxon>Hexapoda</taxon>
        <taxon>Insecta</taxon>
        <taxon>Pterygota</taxon>
        <taxon>Neoptera</taxon>
        <taxon>Endopterygota</taxon>
        <taxon>Hymenoptera</taxon>
        <taxon>Apocrita</taxon>
        <taxon>Aculeata</taxon>
        <taxon>Vespoidea</taxon>
        <taxon>Vespidae</taxon>
        <taxon>Vespinae</taxon>
        <taxon>Vespula</taxon>
    </lineage>
</organism>
<sequence>MAAVAVVVGNLWRRDKGGGGGDKLKVNGGDLVGVSWGEMRIEDWELGVNSTGMLSKLFSRFFVVKIRTPKGP</sequence>